<evidence type="ECO:0000256" key="2">
    <source>
        <dbReference type="ARBA" id="ARBA00023157"/>
    </source>
</evidence>
<keyword evidence="3" id="KW-0676">Redox-active center</keyword>
<evidence type="ECO:0000256" key="4">
    <source>
        <dbReference type="ARBA" id="ARBA00038337"/>
    </source>
</evidence>
<feature type="domain" description="Thioredoxin" evidence="5">
    <location>
        <begin position="1"/>
        <end position="119"/>
    </location>
</feature>
<dbReference type="InterPro" id="IPR013766">
    <property type="entry name" value="Thioredoxin_domain"/>
</dbReference>
<keyword evidence="1" id="KW-0249">Electron transport</keyword>
<dbReference type="PANTHER" id="PTHR46115">
    <property type="entry name" value="THIOREDOXIN-LIKE PROTEIN 1"/>
    <property type="match status" value="1"/>
</dbReference>
<keyword evidence="2" id="KW-1015">Disulfide bond</keyword>
<comment type="similarity">
    <text evidence="4">Belongs to the thioredoxin family. Plant F-type subfamily.</text>
</comment>
<organism evidence="6">
    <name type="scientific">Anthurium amnicola</name>
    <dbReference type="NCBI Taxonomy" id="1678845"/>
    <lineage>
        <taxon>Eukaryota</taxon>
        <taxon>Viridiplantae</taxon>
        <taxon>Streptophyta</taxon>
        <taxon>Embryophyta</taxon>
        <taxon>Tracheophyta</taxon>
        <taxon>Spermatophyta</taxon>
        <taxon>Magnoliopsida</taxon>
        <taxon>Liliopsida</taxon>
        <taxon>Araceae</taxon>
        <taxon>Pothoideae</taxon>
        <taxon>Potheae</taxon>
        <taxon>Anthurium</taxon>
    </lineage>
</organism>
<proteinExistence type="inferred from homology"/>
<dbReference type="PROSITE" id="PS00194">
    <property type="entry name" value="THIOREDOXIN_1"/>
    <property type="match status" value="1"/>
</dbReference>
<dbReference type="CDD" id="cd02947">
    <property type="entry name" value="TRX_family"/>
    <property type="match status" value="1"/>
</dbReference>
<evidence type="ECO:0000313" key="6">
    <source>
        <dbReference type="EMBL" id="JAT51699.1"/>
    </source>
</evidence>
<protein>
    <submittedName>
        <fullName evidence="6">Thioredoxin-1</fullName>
    </submittedName>
</protein>
<evidence type="ECO:0000256" key="1">
    <source>
        <dbReference type="ARBA" id="ARBA00022982"/>
    </source>
</evidence>
<dbReference type="EMBL" id="GDJX01016237">
    <property type="protein sequence ID" value="JAT51699.1"/>
    <property type="molecule type" value="Transcribed_RNA"/>
</dbReference>
<keyword evidence="1" id="KW-0813">Transport</keyword>
<dbReference type="PROSITE" id="PS51352">
    <property type="entry name" value="THIOREDOXIN_2"/>
    <property type="match status" value="1"/>
</dbReference>
<evidence type="ECO:0000256" key="3">
    <source>
        <dbReference type="ARBA" id="ARBA00023284"/>
    </source>
</evidence>
<gene>
    <name evidence="6" type="primary">TRX1_3</name>
    <name evidence="6" type="ORF">g.9730</name>
</gene>
<dbReference type="AlphaFoldDB" id="A0A1D1YAN4"/>
<dbReference type="InterPro" id="IPR017937">
    <property type="entry name" value="Thioredoxin_CS"/>
</dbReference>
<sequence>MPGQDTLPVIVGSESTFDEIIANETNKLIVVDFYADWCGPCKMIAPLFVKLAGEHTDVKFLKVDVDALTGVAGKHKVTAMPTFKYFYNRKEVGEVIGAHPQKIGEKIEELKKKIESGEFQ</sequence>
<evidence type="ECO:0000259" key="5">
    <source>
        <dbReference type="PROSITE" id="PS51352"/>
    </source>
</evidence>
<name>A0A1D1YAN4_9ARAE</name>
<dbReference type="InterPro" id="IPR036249">
    <property type="entry name" value="Thioredoxin-like_sf"/>
</dbReference>
<dbReference type="FunFam" id="3.40.30.10:FF:000245">
    <property type="entry name" value="Thioredoxin"/>
    <property type="match status" value="1"/>
</dbReference>
<reference evidence="6" key="1">
    <citation type="submission" date="2015-07" db="EMBL/GenBank/DDBJ databases">
        <title>Transcriptome Assembly of Anthurium amnicola.</title>
        <authorList>
            <person name="Suzuki J."/>
        </authorList>
    </citation>
    <scope>NUCLEOTIDE SEQUENCE</scope>
</reference>
<dbReference type="Gene3D" id="3.40.30.10">
    <property type="entry name" value="Glutaredoxin"/>
    <property type="match status" value="1"/>
</dbReference>
<accession>A0A1D1YAN4</accession>
<dbReference type="SUPFAM" id="SSF52833">
    <property type="entry name" value="Thioredoxin-like"/>
    <property type="match status" value="1"/>
</dbReference>
<dbReference type="Pfam" id="PF00085">
    <property type="entry name" value="Thioredoxin"/>
    <property type="match status" value="1"/>
</dbReference>
<dbReference type="PRINTS" id="PR00421">
    <property type="entry name" value="THIOREDOXIN"/>
</dbReference>